<dbReference type="Proteomes" id="UP001175271">
    <property type="component" value="Unassembled WGS sequence"/>
</dbReference>
<feature type="transmembrane region" description="Helical" evidence="1">
    <location>
        <begin position="120"/>
        <end position="144"/>
    </location>
</feature>
<keyword evidence="3" id="KW-1185">Reference proteome</keyword>
<organism evidence="2 3">
    <name type="scientific">Steinernema hermaphroditum</name>
    <dbReference type="NCBI Taxonomy" id="289476"/>
    <lineage>
        <taxon>Eukaryota</taxon>
        <taxon>Metazoa</taxon>
        <taxon>Ecdysozoa</taxon>
        <taxon>Nematoda</taxon>
        <taxon>Chromadorea</taxon>
        <taxon>Rhabditida</taxon>
        <taxon>Tylenchina</taxon>
        <taxon>Panagrolaimomorpha</taxon>
        <taxon>Strongyloidoidea</taxon>
        <taxon>Steinernematidae</taxon>
        <taxon>Steinernema</taxon>
    </lineage>
</organism>
<comment type="caution">
    <text evidence="2">The sequence shown here is derived from an EMBL/GenBank/DDBJ whole genome shotgun (WGS) entry which is preliminary data.</text>
</comment>
<evidence type="ECO:0000313" key="2">
    <source>
        <dbReference type="EMBL" id="KAK0407992.1"/>
    </source>
</evidence>
<proteinExistence type="predicted"/>
<feature type="transmembrane region" description="Helical" evidence="1">
    <location>
        <begin position="207"/>
        <end position="229"/>
    </location>
</feature>
<dbReference type="AlphaFoldDB" id="A0AA39HLB1"/>
<feature type="transmembrane region" description="Helical" evidence="1">
    <location>
        <begin position="6"/>
        <end position="32"/>
    </location>
</feature>
<feature type="transmembrane region" description="Helical" evidence="1">
    <location>
        <begin position="44"/>
        <end position="67"/>
    </location>
</feature>
<feature type="transmembrane region" description="Helical" evidence="1">
    <location>
        <begin position="79"/>
        <end position="99"/>
    </location>
</feature>
<feature type="transmembrane region" description="Helical" evidence="1">
    <location>
        <begin position="169"/>
        <end position="186"/>
    </location>
</feature>
<feature type="transmembrane region" description="Helical" evidence="1">
    <location>
        <begin position="241"/>
        <end position="262"/>
    </location>
</feature>
<sequence>MVTLFSLAVGLCYLILAAIFLVINGLFLLTLIINPEFKTNTYRIIKCMAVACLMQIFVFTISAFMTIMQTVFHYYVDRILGIVFQSGWLLYVSLSFALAMDRLFTFLSKARDYSIISNMLLVLSWIVWLTVVVILSMPGFGYSYGEYDFLLWDYTDETGSKRMNTIEPYYDMTIFGSAFVMYMFVFGRLMKLRHSSTVGFFTSEVKILIVAVIAFIYEVMLVMTSFWLLPFNTTCSTVIINFAWIIECGMFTSITLVINTSVRGRMVALVRGVKTTPVASREIA</sequence>
<protein>
    <recommendedName>
        <fullName evidence="4">7TM GPCR serpentine receptor class x (Srx) domain-containing protein</fullName>
    </recommendedName>
</protein>
<gene>
    <name evidence="2" type="ORF">QR680_003708</name>
</gene>
<keyword evidence="1" id="KW-1133">Transmembrane helix</keyword>
<accession>A0AA39HLB1</accession>
<evidence type="ECO:0000313" key="3">
    <source>
        <dbReference type="Proteomes" id="UP001175271"/>
    </source>
</evidence>
<keyword evidence="1" id="KW-0812">Transmembrane</keyword>
<name>A0AA39HLB1_9BILA</name>
<reference evidence="2" key="1">
    <citation type="submission" date="2023-06" db="EMBL/GenBank/DDBJ databases">
        <title>Genomic analysis of the entomopathogenic nematode Steinernema hermaphroditum.</title>
        <authorList>
            <person name="Schwarz E.M."/>
            <person name="Heppert J.K."/>
            <person name="Baniya A."/>
            <person name="Schwartz H.T."/>
            <person name="Tan C.-H."/>
            <person name="Antoshechkin I."/>
            <person name="Sternberg P.W."/>
            <person name="Goodrich-Blair H."/>
            <person name="Dillman A.R."/>
        </authorList>
    </citation>
    <scope>NUCLEOTIDE SEQUENCE</scope>
    <source>
        <strain evidence="2">PS9179</strain>
        <tissue evidence="2">Whole animal</tissue>
    </source>
</reference>
<dbReference type="EMBL" id="JAUCMV010000003">
    <property type="protein sequence ID" value="KAK0407992.1"/>
    <property type="molecule type" value="Genomic_DNA"/>
</dbReference>
<evidence type="ECO:0000256" key="1">
    <source>
        <dbReference type="SAM" id="Phobius"/>
    </source>
</evidence>
<keyword evidence="1" id="KW-0472">Membrane</keyword>
<evidence type="ECO:0008006" key="4">
    <source>
        <dbReference type="Google" id="ProtNLM"/>
    </source>
</evidence>